<organism evidence="2 3">
    <name type="scientific">Cylicocyclus nassatus</name>
    <name type="common">Nematode worm</name>
    <dbReference type="NCBI Taxonomy" id="53992"/>
    <lineage>
        <taxon>Eukaryota</taxon>
        <taxon>Metazoa</taxon>
        <taxon>Ecdysozoa</taxon>
        <taxon>Nematoda</taxon>
        <taxon>Chromadorea</taxon>
        <taxon>Rhabditida</taxon>
        <taxon>Rhabditina</taxon>
        <taxon>Rhabditomorpha</taxon>
        <taxon>Strongyloidea</taxon>
        <taxon>Strongylidae</taxon>
        <taxon>Cylicocyclus</taxon>
    </lineage>
</organism>
<sequence>MDDYDEIPVDKNVSEEGRGEEDDDDEEEEDDGDDENEGNDGNDSARPFSCSDMIRRRLQRRTEVEETPRKTPESVVPDTTKGSSLTLEEIVMEQGDIGALEPQASALEPQASSPLPLKQFEQHSTGSSSVDETSVQHIDVVDEQEAVEKMSSVNQLFPLAHLPILKSGLGPRIRAVGCSRSFVFISTTGKAKHPCPKRKARAEGLLLESTPVADPRVAFARSRPTIFTNSRMESVVLILYQKRNDPQPLVILLGGRHLEESGYRYHRYGCCVAVVGDEIYAVEHQAEARADEMPLHLKLLAGGPLTRHFPSPTMEPWDTIP</sequence>
<dbReference type="EMBL" id="CATQJL010000224">
    <property type="protein sequence ID" value="CAJ0600644.1"/>
    <property type="molecule type" value="Genomic_DNA"/>
</dbReference>
<keyword evidence="3" id="KW-1185">Reference proteome</keyword>
<evidence type="ECO:0000313" key="3">
    <source>
        <dbReference type="Proteomes" id="UP001176961"/>
    </source>
</evidence>
<feature type="compositionally biased region" description="Basic and acidic residues" evidence="1">
    <location>
        <begin position="8"/>
        <end position="17"/>
    </location>
</feature>
<comment type="caution">
    <text evidence="2">The sequence shown here is derived from an EMBL/GenBank/DDBJ whole genome shotgun (WGS) entry which is preliminary data.</text>
</comment>
<feature type="compositionally biased region" description="Acidic residues" evidence="1">
    <location>
        <begin position="18"/>
        <end position="40"/>
    </location>
</feature>
<reference evidence="2" key="1">
    <citation type="submission" date="2023-07" db="EMBL/GenBank/DDBJ databases">
        <authorList>
            <consortium name="CYATHOMIX"/>
        </authorList>
    </citation>
    <scope>NUCLEOTIDE SEQUENCE</scope>
    <source>
        <strain evidence="2">N/A</strain>
    </source>
</reference>
<proteinExistence type="predicted"/>
<evidence type="ECO:0000313" key="2">
    <source>
        <dbReference type="EMBL" id="CAJ0600644.1"/>
    </source>
</evidence>
<dbReference type="Proteomes" id="UP001176961">
    <property type="component" value="Unassembled WGS sequence"/>
</dbReference>
<accession>A0AA36GYW6</accession>
<dbReference type="AlphaFoldDB" id="A0AA36GYW6"/>
<gene>
    <name evidence="2" type="ORF">CYNAS_LOCUS12627</name>
</gene>
<feature type="compositionally biased region" description="Basic and acidic residues" evidence="1">
    <location>
        <begin position="60"/>
        <end position="72"/>
    </location>
</feature>
<feature type="region of interest" description="Disordered" evidence="1">
    <location>
        <begin position="1"/>
        <end position="84"/>
    </location>
</feature>
<name>A0AA36GYW6_CYLNA</name>
<evidence type="ECO:0000256" key="1">
    <source>
        <dbReference type="SAM" id="MobiDB-lite"/>
    </source>
</evidence>
<protein>
    <submittedName>
        <fullName evidence="2">Uncharacterized protein</fullName>
    </submittedName>
</protein>